<dbReference type="SUPFAM" id="SSF53697">
    <property type="entry name" value="SIS domain"/>
    <property type="match status" value="1"/>
</dbReference>
<dbReference type="InterPro" id="IPR036388">
    <property type="entry name" value="WH-like_DNA-bd_sf"/>
</dbReference>
<evidence type="ECO:0000259" key="7">
    <source>
        <dbReference type="PROSITE" id="PS51464"/>
    </source>
</evidence>
<dbReference type="Pfam" id="PF01380">
    <property type="entry name" value="SIS"/>
    <property type="match status" value="1"/>
</dbReference>
<dbReference type="InterPro" id="IPR001347">
    <property type="entry name" value="SIS_dom"/>
</dbReference>
<sequence length="303" mass="32564">MTRATTFEEFADAVSEAYARLTKQQQQIAQFVLERPDDLALGTVATVAEAVGVQPSALIRFANTLGFAGFTEMQQLFRARLLDRVGSYRDRIDVIRRSNGSGAPEAGVLHQFVVSGMADLGTLEDNVNAKDLAEAARLISRATRVQVLAQRRAFPVASYLAYALAQLDIKAQLMDGVGGMLMDTLRQMERGELLLVTSFKNYSQEVVQAADQARARGITVIAITDFALSPLKPHATLCFELGQGPDAAFRSLVAPLCLAQALVVGTGHELAKKLPVSRNTVASKAKAQVGTSDPSTGRKGART</sequence>
<reference evidence="8 9" key="1">
    <citation type="submission" date="2014-02" db="EMBL/GenBank/DDBJ databases">
        <title>Draft Genome of Hylemonella gracilis isolated from the Niagara River.</title>
        <authorList>
            <person name="Pawlowski D.R."/>
            <person name="Koudelka G.B."/>
        </authorList>
    </citation>
    <scope>NUCLEOTIDE SEQUENCE [LARGE SCALE GENOMIC DNA]</scope>
    <source>
        <strain evidence="8 9">Niagara R</strain>
    </source>
</reference>
<accession>A0A016XGQ9</accession>
<dbReference type="InterPro" id="IPR035472">
    <property type="entry name" value="RpiR-like_SIS"/>
</dbReference>
<feature type="domain" description="HTH rpiR-type" evidence="6">
    <location>
        <begin position="8"/>
        <end position="84"/>
    </location>
</feature>
<dbReference type="GO" id="GO:0003677">
    <property type="term" value="F:DNA binding"/>
    <property type="evidence" value="ECO:0007669"/>
    <property type="project" value="UniProtKB-KW"/>
</dbReference>
<keyword evidence="3" id="KW-0324">Glycolysis</keyword>
<dbReference type="SUPFAM" id="SSF46689">
    <property type="entry name" value="Homeodomain-like"/>
    <property type="match status" value="1"/>
</dbReference>
<evidence type="ECO:0000256" key="4">
    <source>
        <dbReference type="ARBA" id="ARBA00023163"/>
    </source>
</evidence>
<dbReference type="OrthoDB" id="9814005at2"/>
<feature type="region of interest" description="Disordered" evidence="5">
    <location>
        <begin position="283"/>
        <end position="303"/>
    </location>
</feature>
<dbReference type="AlphaFoldDB" id="A0A016XGQ9"/>
<proteinExistence type="predicted"/>
<keyword evidence="1" id="KW-0805">Transcription regulation</keyword>
<feature type="domain" description="SIS" evidence="7">
    <location>
        <begin position="135"/>
        <end position="280"/>
    </location>
</feature>
<dbReference type="InterPro" id="IPR009057">
    <property type="entry name" value="Homeodomain-like_sf"/>
</dbReference>
<evidence type="ECO:0000256" key="5">
    <source>
        <dbReference type="SAM" id="MobiDB-lite"/>
    </source>
</evidence>
<evidence type="ECO:0000259" key="6">
    <source>
        <dbReference type="PROSITE" id="PS51071"/>
    </source>
</evidence>
<dbReference type="GO" id="GO:0003700">
    <property type="term" value="F:DNA-binding transcription factor activity"/>
    <property type="evidence" value="ECO:0007669"/>
    <property type="project" value="InterPro"/>
</dbReference>
<dbReference type="PANTHER" id="PTHR30514:SF20">
    <property type="entry name" value="TRANSCRIPTIONAL REGULATOR"/>
    <property type="match status" value="1"/>
</dbReference>
<dbReference type="GO" id="GO:0006096">
    <property type="term" value="P:glycolytic process"/>
    <property type="evidence" value="ECO:0007669"/>
    <property type="project" value="UniProtKB-KW"/>
</dbReference>
<dbReference type="STRING" id="1458275.AZ34_09495"/>
<evidence type="ECO:0000256" key="3">
    <source>
        <dbReference type="ARBA" id="ARBA00023152"/>
    </source>
</evidence>
<dbReference type="CDD" id="cd05013">
    <property type="entry name" value="SIS_RpiR"/>
    <property type="match status" value="1"/>
</dbReference>
<dbReference type="EMBL" id="JEMG01000001">
    <property type="protein sequence ID" value="EYC51294.1"/>
    <property type="molecule type" value="Genomic_DNA"/>
</dbReference>
<dbReference type="Pfam" id="PF01418">
    <property type="entry name" value="HTH_6"/>
    <property type="match status" value="1"/>
</dbReference>
<dbReference type="Proteomes" id="UP000023268">
    <property type="component" value="Unassembled WGS sequence"/>
</dbReference>
<evidence type="ECO:0000313" key="9">
    <source>
        <dbReference type="Proteomes" id="UP000023268"/>
    </source>
</evidence>
<dbReference type="InterPro" id="IPR047640">
    <property type="entry name" value="RpiR-like"/>
</dbReference>
<keyword evidence="2" id="KW-0238">DNA-binding</keyword>
<protein>
    <submittedName>
        <fullName evidence="8">Transcriptional regulator</fullName>
    </submittedName>
</protein>
<dbReference type="InterPro" id="IPR046348">
    <property type="entry name" value="SIS_dom_sf"/>
</dbReference>
<keyword evidence="4" id="KW-0804">Transcription</keyword>
<comment type="caution">
    <text evidence="8">The sequence shown here is derived from an EMBL/GenBank/DDBJ whole genome shotgun (WGS) entry which is preliminary data.</text>
</comment>
<name>A0A016XGQ9_9BURK</name>
<dbReference type="RefSeq" id="WP_081767149.1">
    <property type="nucleotide sequence ID" value="NZ_JEMG01000001.1"/>
</dbReference>
<dbReference type="PROSITE" id="PS51071">
    <property type="entry name" value="HTH_RPIR"/>
    <property type="match status" value="1"/>
</dbReference>
<evidence type="ECO:0000256" key="1">
    <source>
        <dbReference type="ARBA" id="ARBA00023015"/>
    </source>
</evidence>
<dbReference type="Gene3D" id="1.10.10.10">
    <property type="entry name" value="Winged helix-like DNA-binding domain superfamily/Winged helix DNA-binding domain"/>
    <property type="match status" value="1"/>
</dbReference>
<evidence type="ECO:0000256" key="2">
    <source>
        <dbReference type="ARBA" id="ARBA00023125"/>
    </source>
</evidence>
<evidence type="ECO:0000313" key="8">
    <source>
        <dbReference type="EMBL" id="EYC51294.1"/>
    </source>
</evidence>
<gene>
    <name evidence="8" type="ORF">AZ34_09495</name>
</gene>
<dbReference type="GO" id="GO:0097367">
    <property type="term" value="F:carbohydrate derivative binding"/>
    <property type="evidence" value="ECO:0007669"/>
    <property type="project" value="InterPro"/>
</dbReference>
<dbReference type="Gene3D" id="3.40.50.10490">
    <property type="entry name" value="Glucose-6-phosphate isomerase like protein, domain 1"/>
    <property type="match status" value="1"/>
</dbReference>
<dbReference type="PANTHER" id="PTHR30514">
    <property type="entry name" value="GLUCOKINASE"/>
    <property type="match status" value="1"/>
</dbReference>
<dbReference type="InterPro" id="IPR000281">
    <property type="entry name" value="HTH_RpiR"/>
</dbReference>
<dbReference type="PROSITE" id="PS51464">
    <property type="entry name" value="SIS"/>
    <property type="match status" value="1"/>
</dbReference>
<organism evidence="8 9">
    <name type="scientific">Hylemonella gracilis str. Niagara R</name>
    <dbReference type="NCBI Taxonomy" id="1458275"/>
    <lineage>
        <taxon>Bacteria</taxon>
        <taxon>Pseudomonadati</taxon>
        <taxon>Pseudomonadota</taxon>
        <taxon>Betaproteobacteria</taxon>
        <taxon>Burkholderiales</taxon>
        <taxon>Comamonadaceae</taxon>
        <taxon>Hylemonella</taxon>
    </lineage>
</organism>
<dbReference type="eggNOG" id="COG1737">
    <property type="taxonomic scope" value="Bacteria"/>
</dbReference>